<comment type="caution">
    <text evidence="1">The sequence shown here is derived from an EMBL/GenBank/DDBJ whole genome shotgun (WGS) entry which is preliminary data.</text>
</comment>
<accession>A0ABM9NY46</accession>
<dbReference type="Pfam" id="PF14559">
    <property type="entry name" value="TPR_19"/>
    <property type="match status" value="1"/>
</dbReference>
<dbReference type="Gene3D" id="1.25.40.10">
    <property type="entry name" value="Tetratricopeptide repeat domain"/>
    <property type="match status" value="1"/>
</dbReference>
<organism evidence="1 2">
    <name type="scientific">Tenacibaculum platacis</name>
    <dbReference type="NCBI Taxonomy" id="3137852"/>
    <lineage>
        <taxon>Bacteria</taxon>
        <taxon>Pseudomonadati</taxon>
        <taxon>Bacteroidota</taxon>
        <taxon>Flavobacteriia</taxon>
        <taxon>Flavobacteriales</taxon>
        <taxon>Flavobacteriaceae</taxon>
        <taxon>Tenacibaculum</taxon>
    </lineage>
</organism>
<reference evidence="1 2" key="1">
    <citation type="submission" date="2024-05" db="EMBL/GenBank/DDBJ databases">
        <authorList>
            <person name="Duchaud E."/>
        </authorList>
    </citation>
    <scope>NUCLEOTIDE SEQUENCE [LARGE SCALE GENOMIC DNA]</scope>
    <source>
        <strain evidence="1">Ena-SAMPLE-TAB-13-05-2024-13:56:06:370-140302</strain>
    </source>
</reference>
<sequence>MSDNRAEDLFFEADQMIEENQIVEAKERLYDLLEEFPDYGRAHNHLGWLYNLKFNNYPKAKKHLELAIKFAPDYHAAYSNYSYLLIDMNLNDEMITFGNKVITSSVVDKSTIYNKMGQAFELKKDLMNAHKHYKLAIGETLNNKTLDSIYASVTRVKRKMSLMQRLKLINQ</sequence>
<dbReference type="SUPFAM" id="SSF48452">
    <property type="entry name" value="TPR-like"/>
    <property type="match status" value="1"/>
</dbReference>
<dbReference type="EMBL" id="CAXIXY010000004">
    <property type="protein sequence ID" value="CAL2083668.1"/>
    <property type="molecule type" value="Genomic_DNA"/>
</dbReference>
<keyword evidence="2" id="KW-1185">Reference proteome</keyword>
<dbReference type="RefSeq" id="WP_348711573.1">
    <property type="nucleotide sequence ID" value="NZ_CAXIXW010000001.1"/>
</dbReference>
<evidence type="ECO:0000313" key="2">
    <source>
        <dbReference type="Proteomes" id="UP001497416"/>
    </source>
</evidence>
<gene>
    <name evidence="1" type="ORF">T190607A01A_20174</name>
</gene>
<protein>
    <submittedName>
        <fullName evidence="1">TPR_REGION domain-containing protein</fullName>
    </submittedName>
</protein>
<dbReference type="Proteomes" id="UP001497416">
    <property type="component" value="Unassembled WGS sequence"/>
</dbReference>
<evidence type="ECO:0000313" key="1">
    <source>
        <dbReference type="EMBL" id="CAL2083668.1"/>
    </source>
</evidence>
<name>A0ABM9NY46_9FLAO</name>
<proteinExistence type="predicted"/>
<dbReference type="InterPro" id="IPR011990">
    <property type="entry name" value="TPR-like_helical_dom_sf"/>
</dbReference>